<gene>
    <name evidence="1" type="ORF">DPMN_160554</name>
</gene>
<sequence>MNMSLIPLNDSNVLSNVSLTPRHDYNVTSESPSVLRSELMILWYNKPVWINELLVNKTRGTCPYNNCFSTTNKALFNQSASVIYLINSGGMPRIPPVSAVHRNKDQTWSCLLTRLWERVLTTTVSLQPTRHCSTNQQA</sequence>
<proteinExistence type="predicted"/>
<name>A0A9D4EMF9_DREPO</name>
<accession>A0A9D4EMF9</accession>
<reference evidence="1" key="2">
    <citation type="submission" date="2020-11" db="EMBL/GenBank/DDBJ databases">
        <authorList>
            <person name="McCartney M.A."/>
            <person name="Auch B."/>
            <person name="Kono T."/>
            <person name="Mallez S."/>
            <person name="Becker A."/>
            <person name="Gohl D.M."/>
            <person name="Silverstein K.A.T."/>
            <person name="Koren S."/>
            <person name="Bechman K.B."/>
            <person name="Herman A."/>
            <person name="Abrahante J.E."/>
            <person name="Garbe J."/>
        </authorList>
    </citation>
    <scope>NUCLEOTIDE SEQUENCE</scope>
    <source>
        <strain evidence="1">Duluth1</strain>
        <tissue evidence="1">Whole animal</tissue>
    </source>
</reference>
<keyword evidence="2" id="KW-1185">Reference proteome</keyword>
<dbReference type="AlphaFoldDB" id="A0A9D4EMF9"/>
<comment type="caution">
    <text evidence="1">The sequence shown here is derived from an EMBL/GenBank/DDBJ whole genome shotgun (WGS) entry which is preliminary data.</text>
</comment>
<protein>
    <submittedName>
        <fullName evidence="1">Uncharacterized protein</fullName>
    </submittedName>
</protein>
<dbReference type="Proteomes" id="UP000828390">
    <property type="component" value="Unassembled WGS sequence"/>
</dbReference>
<reference evidence="1" key="1">
    <citation type="journal article" date="2019" name="bioRxiv">
        <title>The Genome of the Zebra Mussel, Dreissena polymorpha: A Resource for Invasive Species Research.</title>
        <authorList>
            <person name="McCartney M.A."/>
            <person name="Auch B."/>
            <person name="Kono T."/>
            <person name="Mallez S."/>
            <person name="Zhang Y."/>
            <person name="Obille A."/>
            <person name="Becker A."/>
            <person name="Abrahante J.E."/>
            <person name="Garbe J."/>
            <person name="Badalamenti J.P."/>
            <person name="Herman A."/>
            <person name="Mangelson H."/>
            <person name="Liachko I."/>
            <person name="Sullivan S."/>
            <person name="Sone E.D."/>
            <person name="Koren S."/>
            <person name="Silverstein K.A.T."/>
            <person name="Beckman K.B."/>
            <person name="Gohl D.M."/>
        </authorList>
    </citation>
    <scope>NUCLEOTIDE SEQUENCE</scope>
    <source>
        <strain evidence="1">Duluth1</strain>
        <tissue evidence="1">Whole animal</tissue>
    </source>
</reference>
<dbReference type="EMBL" id="JAIWYP010000008">
    <property type="protein sequence ID" value="KAH3782635.1"/>
    <property type="molecule type" value="Genomic_DNA"/>
</dbReference>
<evidence type="ECO:0000313" key="2">
    <source>
        <dbReference type="Proteomes" id="UP000828390"/>
    </source>
</evidence>
<organism evidence="1 2">
    <name type="scientific">Dreissena polymorpha</name>
    <name type="common">Zebra mussel</name>
    <name type="synonym">Mytilus polymorpha</name>
    <dbReference type="NCBI Taxonomy" id="45954"/>
    <lineage>
        <taxon>Eukaryota</taxon>
        <taxon>Metazoa</taxon>
        <taxon>Spiralia</taxon>
        <taxon>Lophotrochozoa</taxon>
        <taxon>Mollusca</taxon>
        <taxon>Bivalvia</taxon>
        <taxon>Autobranchia</taxon>
        <taxon>Heteroconchia</taxon>
        <taxon>Euheterodonta</taxon>
        <taxon>Imparidentia</taxon>
        <taxon>Neoheterodontei</taxon>
        <taxon>Myida</taxon>
        <taxon>Dreissenoidea</taxon>
        <taxon>Dreissenidae</taxon>
        <taxon>Dreissena</taxon>
    </lineage>
</organism>
<evidence type="ECO:0000313" key="1">
    <source>
        <dbReference type="EMBL" id="KAH3782635.1"/>
    </source>
</evidence>